<organism evidence="2">
    <name type="scientific">uncultured Chloroflexia bacterium</name>
    <dbReference type="NCBI Taxonomy" id="1672391"/>
    <lineage>
        <taxon>Bacteria</taxon>
        <taxon>Bacillati</taxon>
        <taxon>Chloroflexota</taxon>
        <taxon>Chloroflexia</taxon>
        <taxon>environmental samples</taxon>
    </lineage>
</organism>
<evidence type="ECO:0000313" key="2">
    <source>
        <dbReference type="EMBL" id="CAA9259453.1"/>
    </source>
</evidence>
<sequence length="41" mass="4656">MDDETKRRLVYGLLSLVLGAIATRLAMYLTNRILGEPEESF</sequence>
<accession>A0A6J4IUA4</accession>
<feature type="transmembrane region" description="Helical" evidence="1">
    <location>
        <begin position="9"/>
        <end position="29"/>
    </location>
</feature>
<proteinExistence type="predicted"/>
<keyword evidence="1" id="KW-0812">Transmembrane</keyword>
<keyword evidence="1" id="KW-1133">Transmembrane helix</keyword>
<keyword evidence="1" id="KW-0472">Membrane</keyword>
<dbReference type="AlphaFoldDB" id="A0A6J4IUA4"/>
<gene>
    <name evidence="2" type="ORF">AVDCRST_MAG26-2266</name>
</gene>
<reference evidence="2" key="1">
    <citation type="submission" date="2020-02" db="EMBL/GenBank/DDBJ databases">
        <authorList>
            <person name="Meier V. D."/>
        </authorList>
    </citation>
    <scope>NUCLEOTIDE SEQUENCE</scope>
    <source>
        <strain evidence="2">AVDCRST_MAG26</strain>
    </source>
</reference>
<evidence type="ECO:0000256" key="1">
    <source>
        <dbReference type="SAM" id="Phobius"/>
    </source>
</evidence>
<protein>
    <submittedName>
        <fullName evidence="2">Uncharacterized protein</fullName>
    </submittedName>
</protein>
<name>A0A6J4IUA4_9CHLR</name>
<dbReference type="EMBL" id="CADCTK010000522">
    <property type="protein sequence ID" value="CAA9259453.1"/>
    <property type="molecule type" value="Genomic_DNA"/>
</dbReference>